<keyword evidence="2" id="KW-0285">Flavoprotein</keyword>
<dbReference type="EMBL" id="QUZK01000048">
    <property type="protein sequence ID" value="RFF29338.1"/>
    <property type="molecule type" value="Genomic_DNA"/>
</dbReference>
<evidence type="ECO:0000259" key="3">
    <source>
        <dbReference type="Pfam" id="PF03358"/>
    </source>
</evidence>
<dbReference type="OrthoDB" id="9812295at2"/>
<dbReference type="GO" id="GO:0016491">
    <property type="term" value="F:oxidoreductase activity"/>
    <property type="evidence" value="ECO:0007669"/>
    <property type="project" value="InterPro"/>
</dbReference>
<name>A0A3E1K5V2_9GAMM</name>
<dbReference type="GO" id="GO:0005829">
    <property type="term" value="C:cytosol"/>
    <property type="evidence" value="ECO:0007669"/>
    <property type="project" value="TreeGrafter"/>
</dbReference>
<keyword evidence="2" id="KW-0288">FMN</keyword>
<dbReference type="AlphaFoldDB" id="A0A3E1K5V2"/>
<sequence length="179" mass="19037">MQWIAISGSLRKDSFNTRLAHLIADRASPEVSVSVQTLHGIPLYDGDLEASSGIPAAVESLRSHIKAADGLIIVTPEYNASMPGVLKNALDWLTRPGDEMKPTFGGRPTGLVGATPGAWGTAFAQAGALINLRQLGCHLHPGYLRVSRAGDLFGDGGSVEQKLASQVDRWIESFRAFTG</sequence>
<dbReference type="InterPro" id="IPR050712">
    <property type="entry name" value="NAD(P)H-dep_reductase"/>
</dbReference>
<dbReference type="PANTHER" id="PTHR30543">
    <property type="entry name" value="CHROMATE REDUCTASE"/>
    <property type="match status" value="1"/>
</dbReference>
<dbReference type="SUPFAM" id="SSF52218">
    <property type="entry name" value="Flavoproteins"/>
    <property type="match status" value="1"/>
</dbReference>
<evidence type="ECO:0000313" key="4">
    <source>
        <dbReference type="EMBL" id="RFF29338.1"/>
    </source>
</evidence>
<evidence type="ECO:0000313" key="5">
    <source>
        <dbReference type="Proteomes" id="UP000260351"/>
    </source>
</evidence>
<evidence type="ECO:0000256" key="1">
    <source>
        <dbReference type="ARBA" id="ARBA00001917"/>
    </source>
</evidence>
<reference evidence="4 5" key="1">
    <citation type="submission" date="2018-08" db="EMBL/GenBank/DDBJ databases">
        <title>Wenzhouxiangella salilacus sp. nov., a novel bacterium isolated from a saline lake in Xinjiang Province, China.</title>
        <authorList>
            <person name="Han S."/>
        </authorList>
    </citation>
    <scope>NUCLEOTIDE SEQUENCE [LARGE SCALE GENOMIC DNA]</scope>
    <source>
        <strain evidence="4 5">XDB06</strain>
    </source>
</reference>
<dbReference type="PANTHER" id="PTHR30543:SF21">
    <property type="entry name" value="NAD(P)H-DEPENDENT FMN REDUCTASE LOT6"/>
    <property type="match status" value="1"/>
</dbReference>
<keyword evidence="5" id="KW-1185">Reference proteome</keyword>
<dbReference type="InterPro" id="IPR029039">
    <property type="entry name" value="Flavoprotein-like_sf"/>
</dbReference>
<comment type="cofactor">
    <cofactor evidence="1">
        <name>FMN</name>
        <dbReference type="ChEBI" id="CHEBI:58210"/>
    </cofactor>
</comment>
<protein>
    <submittedName>
        <fullName evidence="4">NAD(P)H-dependent oxidoreductase</fullName>
    </submittedName>
</protein>
<dbReference type="Proteomes" id="UP000260351">
    <property type="component" value="Unassembled WGS sequence"/>
</dbReference>
<dbReference type="Gene3D" id="3.40.50.360">
    <property type="match status" value="1"/>
</dbReference>
<accession>A0A3E1K5V2</accession>
<dbReference type="GO" id="GO:0010181">
    <property type="term" value="F:FMN binding"/>
    <property type="evidence" value="ECO:0007669"/>
    <property type="project" value="TreeGrafter"/>
</dbReference>
<evidence type="ECO:0000256" key="2">
    <source>
        <dbReference type="ARBA" id="ARBA00022643"/>
    </source>
</evidence>
<gene>
    <name evidence="4" type="ORF">DZC52_13635</name>
</gene>
<proteinExistence type="predicted"/>
<dbReference type="InterPro" id="IPR005025">
    <property type="entry name" value="FMN_Rdtase-like_dom"/>
</dbReference>
<organism evidence="4 5">
    <name type="scientific">Wenzhouxiangella sediminis</name>
    <dbReference type="NCBI Taxonomy" id="1792836"/>
    <lineage>
        <taxon>Bacteria</taxon>
        <taxon>Pseudomonadati</taxon>
        <taxon>Pseudomonadota</taxon>
        <taxon>Gammaproteobacteria</taxon>
        <taxon>Chromatiales</taxon>
        <taxon>Wenzhouxiangellaceae</taxon>
        <taxon>Wenzhouxiangella</taxon>
    </lineage>
</organism>
<feature type="domain" description="NADPH-dependent FMN reductase-like" evidence="3">
    <location>
        <begin position="1"/>
        <end position="146"/>
    </location>
</feature>
<comment type="caution">
    <text evidence="4">The sequence shown here is derived from an EMBL/GenBank/DDBJ whole genome shotgun (WGS) entry which is preliminary data.</text>
</comment>
<dbReference type="Pfam" id="PF03358">
    <property type="entry name" value="FMN_red"/>
    <property type="match status" value="1"/>
</dbReference>
<dbReference type="RefSeq" id="WP_116651704.1">
    <property type="nucleotide sequence ID" value="NZ_QUZK01000048.1"/>
</dbReference>